<feature type="compositionally biased region" description="Basic residues" evidence="1">
    <location>
        <begin position="211"/>
        <end position="225"/>
    </location>
</feature>
<dbReference type="Proteomes" id="UP000501690">
    <property type="component" value="Linkage Group LG4"/>
</dbReference>
<gene>
    <name evidence="2" type="ORF">DEO72_LG4g125</name>
</gene>
<evidence type="ECO:0000313" key="2">
    <source>
        <dbReference type="EMBL" id="QCD89186.1"/>
    </source>
</evidence>
<sequence length="253" mass="28561">MLSRYAAHMLAKRLLPLYMAPPKIIAMGKKEEIDLWVLLSCSLAEPVGDLPNEALVKEFYANAYQKVRTGPRQAKVFMHACATPLETFDIISSNVELDMDVGALILQYISYIGDAANVNLGFLAIITTLCREKDLVSDAHVLLSLTPPLDRKFFHKNCTTRTVDAPTLARQPHHFLDNVIMKGTQFEARIPWLEGRLASQLGVMCLMMVRRRRRRKSKSKSRKSNNKSLIHYGVNNRKSSKSLFGVVDHDGHI</sequence>
<keyword evidence="3" id="KW-1185">Reference proteome</keyword>
<evidence type="ECO:0000313" key="3">
    <source>
        <dbReference type="Proteomes" id="UP000501690"/>
    </source>
</evidence>
<name>A0A4D6LLP6_VIGUN</name>
<dbReference type="EMBL" id="CP039348">
    <property type="protein sequence ID" value="QCD89186.1"/>
    <property type="molecule type" value="Genomic_DNA"/>
</dbReference>
<proteinExistence type="predicted"/>
<dbReference type="AlphaFoldDB" id="A0A4D6LLP6"/>
<reference evidence="2 3" key="1">
    <citation type="submission" date="2019-04" db="EMBL/GenBank/DDBJ databases">
        <title>An improved genome assembly and genetic linkage map for asparagus bean, Vigna unguiculata ssp. sesquipedialis.</title>
        <authorList>
            <person name="Xia Q."/>
            <person name="Zhang R."/>
            <person name="Dong Y."/>
        </authorList>
    </citation>
    <scope>NUCLEOTIDE SEQUENCE [LARGE SCALE GENOMIC DNA]</scope>
    <source>
        <tissue evidence="2">Leaf</tissue>
    </source>
</reference>
<feature type="region of interest" description="Disordered" evidence="1">
    <location>
        <begin position="211"/>
        <end position="232"/>
    </location>
</feature>
<accession>A0A4D6LLP6</accession>
<organism evidence="2 3">
    <name type="scientific">Vigna unguiculata</name>
    <name type="common">Cowpea</name>
    <dbReference type="NCBI Taxonomy" id="3917"/>
    <lineage>
        <taxon>Eukaryota</taxon>
        <taxon>Viridiplantae</taxon>
        <taxon>Streptophyta</taxon>
        <taxon>Embryophyta</taxon>
        <taxon>Tracheophyta</taxon>
        <taxon>Spermatophyta</taxon>
        <taxon>Magnoliopsida</taxon>
        <taxon>eudicotyledons</taxon>
        <taxon>Gunneridae</taxon>
        <taxon>Pentapetalae</taxon>
        <taxon>rosids</taxon>
        <taxon>fabids</taxon>
        <taxon>Fabales</taxon>
        <taxon>Fabaceae</taxon>
        <taxon>Papilionoideae</taxon>
        <taxon>50 kb inversion clade</taxon>
        <taxon>NPAAA clade</taxon>
        <taxon>indigoferoid/millettioid clade</taxon>
        <taxon>Phaseoleae</taxon>
        <taxon>Vigna</taxon>
    </lineage>
</organism>
<protein>
    <submittedName>
        <fullName evidence="2">Uncharacterized protein</fullName>
    </submittedName>
</protein>
<evidence type="ECO:0000256" key="1">
    <source>
        <dbReference type="SAM" id="MobiDB-lite"/>
    </source>
</evidence>